<dbReference type="GO" id="GO:0020037">
    <property type="term" value="F:heme binding"/>
    <property type="evidence" value="ECO:0007669"/>
    <property type="project" value="InterPro"/>
</dbReference>
<comment type="caution">
    <text evidence="6">The sequence shown here is derived from an EMBL/GenBank/DDBJ whole genome shotgun (WGS) entry which is preliminary data.</text>
</comment>
<dbReference type="SUPFAM" id="SSF48695">
    <property type="entry name" value="Multiheme cytochromes"/>
    <property type="match status" value="1"/>
</dbReference>
<keyword evidence="4" id="KW-0812">Transmembrane</keyword>
<dbReference type="Proteomes" id="UP001161580">
    <property type="component" value="Unassembled WGS sequence"/>
</dbReference>
<keyword evidence="2 3" id="KW-0408">Iron</keyword>
<dbReference type="RefSeq" id="WP_311786966.1">
    <property type="nucleotide sequence ID" value="NZ_JALDYY010000007.1"/>
</dbReference>
<organism evidence="6 7">
    <name type="scientific">Ferirhizobium litorale</name>
    <dbReference type="NCBI Taxonomy" id="2927786"/>
    <lineage>
        <taxon>Bacteria</taxon>
        <taxon>Pseudomonadati</taxon>
        <taxon>Pseudomonadota</taxon>
        <taxon>Alphaproteobacteria</taxon>
        <taxon>Hyphomicrobiales</taxon>
        <taxon>Rhizobiaceae</taxon>
        <taxon>Ferirhizobium</taxon>
    </lineage>
</organism>
<evidence type="ECO:0000313" key="6">
    <source>
        <dbReference type="EMBL" id="MDI7923885.1"/>
    </source>
</evidence>
<reference evidence="6" key="1">
    <citation type="submission" date="2022-03" db="EMBL/GenBank/DDBJ databases">
        <title>Fererhizobium litorale gen. nov., sp. nov., isolated from sandy sediments of the Sea of Japan seashore.</title>
        <authorList>
            <person name="Romanenko L."/>
            <person name="Kurilenko V."/>
            <person name="Otstavnykh N."/>
            <person name="Svetashev V."/>
            <person name="Tekutyeva L."/>
            <person name="Isaeva M."/>
            <person name="Mikhailov V."/>
        </authorList>
    </citation>
    <scope>NUCLEOTIDE SEQUENCE</scope>
    <source>
        <strain evidence="6">KMM 9576</strain>
    </source>
</reference>
<evidence type="ECO:0000256" key="1">
    <source>
        <dbReference type="ARBA" id="ARBA00022723"/>
    </source>
</evidence>
<sequence length="214" mass="22411">MLAKRTFAIPFAAAVVGTAMIVGLGPFLGHAETSSGSSLKAASDFGSITDTAQRSKAIFVEASRVLTHPRCINCHPATRSPTQGEDMHPHVPLMIASDSSLGPAGLVCSTCHGEENRPIVGSRLKSIPGNAHWSLAPASMAWQGLTVGEICRQVKDPALNGDRSHADLVRHMGEDHLVGWAWHPGEGRSAPPGSQEELAALISAWVGTGAECPD</sequence>
<evidence type="ECO:0000259" key="5">
    <source>
        <dbReference type="PROSITE" id="PS51007"/>
    </source>
</evidence>
<evidence type="ECO:0000256" key="4">
    <source>
        <dbReference type="SAM" id="Phobius"/>
    </source>
</evidence>
<name>A0AAE3QI15_9HYPH</name>
<proteinExistence type="predicted"/>
<protein>
    <submittedName>
        <fullName evidence="6">Isoquinoline 1-oxidoreductase subunit</fullName>
    </submittedName>
</protein>
<keyword evidence="4" id="KW-1133">Transmembrane helix</keyword>
<keyword evidence="7" id="KW-1185">Reference proteome</keyword>
<feature type="transmembrane region" description="Helical" evidence="4">
    <location>
        <begin position="7"/>
        <end position="28"/>
    </location>
</feature>
<dbReference type="EMBL" id="JALDYZ010000010">
    <property type="protein sequence ID" value="MDI7923885.1"/>
    <property type="molecule type" value="Genomic_DNA"/>
</dbReference>
<evidence type="ECO:0000256" key="3">
    <source>
        <dbReference type="PROSITE-ProRule" id="PRU00433"/>
    </source>
</evidence>
<accession>A0AAE3QI15</accession>
<evidence type="ECO:0000256" key="2">
    <source>
        <dbReference type="ARBA" id="ARBA00023004"/>
    </source>
</evidence>
<dbReference type="InterPro" id="IPR009056">
    <property type="entry name" value="Cyt_c-like_dom"/>
</dbReference>
<keyword evidence="1 3" id="KW-0479">Metal-binding</keyword>
<dbReference type="GO" id="GO:0009055">
    <property type="term" value="F:electron transfer activity"/>
    <property type="evidence" value="ECO:0007669"/>
    <property type="project" value="InterPro"/>
</dbReference>
<dbReference type="InterPro" id="IPR036280">
    <property type="entry name" value="Multihaem_cyt_sf"/>
</dbReference>
<gene>
    <name evidence="6" type="ORF">MRS75_17580</name>
</gene>
<dbReference type="AlphaFoldDB" id="A0AAE3QI15"/>
<dbReference type="PROSITE" id="PS51007">
    <property type="entry name" value="CYTC"/>
    <property type="match status" value="1"/>
</dbReference>
<keyword evidence="3" id="KW-0349">Heme</keyword>
<feature type="domain" description="Cytochrome c" evidence="5">
    <location>
        <begin position="50"/>
        <end position="210"/>
    </location>
</feature>
<dbReference type="GO" id="GO:0046872">
    <property type="term" value="F:metal ion binding"/>
    <property type="evidence" value="ECO:0007669"/>
    <property type="project" value="UniProtKB-KW"/>
</dbReference>
<keyword evidence="4" id="KW-0472">Membrane</keyword>
<evidence type="ECO:0000313" key="7">
    <source>
        <dbReference type="Proteomes" id="UP001161580"/>
    </source>
</evidence>